<organism evidence="1 2">
    <name type="scientific">Botrytis elliptica</name>
    <dbReference type="NCBI Taxonomy" id="278938"/>
    <lineage>
        <taxon>Eukaryota</taxon>
        <taxon>Fungi</taxon>
        <taxon>Dikarya</taxon>
        <taxon>Ascomycota</taxon>
        <taxon>Pezizomycotina</taxon>
        <taxon>Leotiomycetes</taxon>
        <taxon>Helotiales</taxon>
        <taxon>Sclerotiniaceae</taxon>
        <taxon>Botrytis</taxon>
    </lineage>
</organism>
<accession>A0A4Z1JVR7</accession>
<dbReference type="Proteomes" id="UP000297229">
    <property type="component" value="Unassembled WGS sequence"/>
</dbReference>
<comment type="caution">
    <text evidence="1">The sequence shown here is derived from an EMBL/GenBank/DDBJ whole genome shotgun (WGS) entry which is preliminary data.</text>
</comment>
<sequence>MAHGEPIKRAHLETRGSDVPFPMAMPTHWEEDIEITTCVVYIEAKDLRHLMSATWSFLGARADGWDPEDEENWDKAVDILVGDIEAGPYYFKLPLGNIGLRMVATVGLATK</sequence>
<dbReference type="EMBL" id="PQXM01000398">
    <property type="protein sequence ID" value="TGO72997.1"/>
    <property type="molecule type" value="Genomic_DNA"/>
</dbReference>
<protein>
    <submittedName>
        <fullName evidence="1">Uncharacterized protein</fullName>
    </submittedName>
</protein>
<reference evidence="1 2" key="1">
    <citation type="submission" date="2017-12" db="EMBL/GenBank/DDBJ databases">
        <title>Comparative genomics of Botrytis spp.</title>
        <authorList>
            <person name="Valero-Jimenez C.A."/>
            <person name="Tapia P."/>
            <person name="Veloso J."/>
            <person name="Silva-Moreno E."/>
            <person name="Staats M."/>
            <person name="Valdes J.H."/>
            <person name="Van Kan J.A.L."/>
        </authorList>
    </citation>
    <scope>NUCLEOTIDE SEQUENCE [LARGE SCALE GENOMIC DNA]</scope>
    <source>
        <strain evidence="1 2">Be9601</strain>
    </source>
</reference>
<dbReference type="STRING" id="278938.A0A4Z1JVR7"/>
<keyword evidence="2" id="KW-1185">Reference proteome</keyword>
<evidence type="ECO:0000313" key="2">
    <source>
        <dbReference type="Proteomes" id="UP000297229"/>
    </source>
</evidence>
<gene>
    <name evidence="1" type="ORF">BELL_0400g00040</name>
</gene>
<dbReference type="AlphaFoldDB" id="A0A4Z1JVR7"/>
<evidence type="ECO:0000313" key="1">
    <source>
        <dbReference type="EMBL" id="TGO72997.1"/>
    </source>
</evidence>
<name>A0A4Z1JVR7_9HELO</name>
<proteinExistence type="predicted"/>